<evidence type="ECO:0000256" key="3">
    <source>
        <dbReference type="ARBA" id="ARBA00022679"/>
    </source>
</evidence>
<dbReference type="InterPro" id="IPR029063">
    <property type="entry name" value="SAM-dependent_MTases_sf"/>
</dbReference>
<comment type="similarity">
    <text evidence="6">Belongs to the class I-like SAM-binding methyltransferase superfamily. RsmB/NOP family.</text>
</comment>
<evidence type="ECO:0000313" key="8">
    <source>
        <dbReference type="EMBL" id="BDR56293.1"/>
    </source>
</evidence>
<gene>
    <name evidence="8" type="ORF">KIMC2_08550</name>
</gene>
<dbReference type="Pfam" id="PF01189">
    <property type="entry name" value="Methyltr_RsmB-F"/>
    <property type="match status" value="1"/>
</dbReference>
<dbReference type="PANTHER" id="PTHR22807:SF30">
    <property type="entry name" value="28S RRNA (CYTOSINE(4447)-C(5))-METHYLTRANSFERASE-RELATED"/>
    <property type="match status" value="1"/>
</dbReference>
<dbReference type="CDD" id="cd02440">
    <property type="entry name" value="AdoMet_MTases"/>
    <property type="match status" value="1"/>
</dbReference>
<protein>
    <submittedName>
        <fullName evidence="8">23S rRNA methyltransferase</fullName>
    </submittedName>
</protein>
<comment type="caution">
    <text evidence="6">Lacks conserved residue(s) required for the propagation of feature annotation.</text>
</comment>
<keyword evidence="3 6" id="KW-0808">Transferase</keyword>
<dbReference type="KEGG" id="xak:KIMC2_08550"/>
<evidence type="ECO:0000256" key="5">
    <source>
        <dbReference type="ARBA" id="ARBA00022884"/>
    </source>
</evidence>
<evidence type="ECO:0000256" key="6">
    <source>
        <dbReference type="PROSITE-ProRule" id="PRU01023"/>
    </source>
</evidence>
<dbReference type="GO" id="GO:0001510">
    <property type="term" value="P:RNA methylation"/>
    <property type="evidence" value="ECO:0007669"/>
    <property type="project" value="InterPro"/>
</dbReference>
<dbReference type="InterPro" id="IPR049560">
    <property type="entry name" value="MeTrfase_RsmB-F_NOP2_cat"/>
</dbReference>
<dbReference type="SUPFAM" id="SSF53335">
    <property type="entry name" value="S-adenosyl-L-methionine-dependent methyltransferases"/>
    <property type="match status" value="1"/>
</dbReference>
<feature type="domain" description="SAM-dependent MTase RsmB/NOP-type" evidence="7">
    <location>
        <begin position="1"/>
        <end position="292"/>
    </location>
</feature>
<organism evidence="8 9">
    <name type="scientific">Xylocopilactobacillus apis</name>
    <dbReference type="NCBI Taxonomy" id="2932183"/>
    <lineage>
        <taxon>Bacteria</taxon>
        <taxon>Bacillati</taxon>
        <taxon>Bacillota</taxon>
        <taxon>Bacilli</taxon>
        <taxon>Lactobacillales</taxon>
        <taxon>Lactobacillaceae</taxon>
        <taxon>Xylocopilactobacillus</taxon>
    </lineage>
</organism>
<keyword evidence="5 6" id="KW-0694">RNA-binding</keyword>
<dbReference type="Gene3D" id="3.30.70.1170">
    <property type="entry name" value="Sun protein, domain 3"/>
    <property type="match status" value="1"/>
</dbReference>
<keyword evidence="2 6" id="KW-0489">Methyltransferase</keyword>
<evidence type="ECO:0000256" key="1">
    <source>
        <dbReference type="ARBA" id="ARBA00022490"/>
    </source>
</evidence>
<sequence>MKLPIEFIKKYQKLLGSSADEFVNSFKKQSISAFRVENKRNLTDFSSYQPIEEIPNSYYGKISGNSIEFLAGALYSQEPSAMYVAKVLAPKENDLVLDLCAAPGGKSTYLASQLNGEGYLLANDIDLKRSKVLAENIGRMGYSNVAVSNETPENLSKKFPETFSKILVDAPCSGEGMFRKDPEAIKYWSSEYPSSCARLQKKILSSAIKMLAPEGILVYSTCTFSPEEDEGVVSSILESNRDLKLLEFDFPTGGEAGVPDFGNGDPELKKCLRLYPHRYKGEGQFIAKFQKMGQIKSPKKSNFKLQSKISPIFTEFMNSTFVNPISDVFNLNDAYYSLDLTFYDLVKDLHLVKKGVKIGDLKKNRFVPHQDIFLAQPHSNFKKIIELDGDQFRAYRHGEELKIEEVSPTKQWVALSYQGYVFGFGHLVQNRIKNFYPKNLRN</sequence>
<evidence type="ECO:0000256" key="2">
    <source>
        <dbReference type="ARBA" id="ARBA00022603"/>
    </source>
</evidence>
<evidence type="ECO:0000259" key="7">
    <source>
        <dbReference type="PROSITE" id="PS51686"/>
    </source>
</evidence>
<dbReference type="InterPro" id="IPR001678">
    <property type="entry name" value="MeTrfase_RsmB-F_NOP2_dom"/>
</dbReference>
<dbReference type="GO" id="GO:0008757">
    <property type="term" value="F:S-adenosylmethionine-dependent methyltransferase activity"/>
    <property type="evidence" value="ECO:0007669"/>
    <property type="project" value="InterPro"/>
</dbReference>
<dbReference type="PRINTS" id="PR02008">
    <property type="entry name" value="RCMTFAMILY"/>
</dbReference>
<dbReference type="GO" id="GO:0006396">
    <property type="term" value="P:RNA processing"/>
    <property type="evidence" value="ECO:0007669"/>
    <property type="project" value="InterPro"/>
</dbReference>
<reference evidence="8 9" key="1">
    <citation type="journal article" date="2023" name="Microbiol. Spectr.">
        <title>Symbiosis of Carpenter Bees with Uncharacterized Lactic Acid Bacteria Showing NAD Auxotrophy.</title>
        <authorList>
            <person name="Kawasaki S."/>
            <person name="Ozawa K."/>
            <person name="Mori T."/>
            <person name="Yamamoto A."/>
            <person name="Ito M."/>
            <person name="Ohkuma M."/>
            <person name="Sakamoto M."/>
            <person name="Matsutani M."/>
        </authorList>
    </citation>
    <scope>NUCLEOTIDE SEQUENCE [LARGE SCALE GENOMIC DNA]</scope>
    <source>
        <strain evidence="8 9">KimC2</strain>
    </source>
</reference>
<dbReference type="InterPro" id="IPR027391">
    <property type="entry name" value="Nol1_Nop2_Fmu_2"/>
</dbReference>
<dbReference type="Pfam" id="PF17125">
    <property type="entry name" value="Methyltr_RsmF_N"/>
    <property type="match status" value="1"/>
</dbReference>
<dbReference type="Proteomes" id="UP001321804">
    <property type="component" value="Chromosome"/>
</dbReference>
<dbReference type="Pfam" id="PF13636">
    <property type="entry name" value="Methyltranf_PUA"/>
    <property type="match status" value="1"/>
</dbReference>
<dbReference type="Gene3D" id="2.30.130.60">
    <property type="match status" value="1"/>
</dbReference>
<proteinExistence type="inferred from homology"/>
<keyword evidence="4 6" id="KW-0949">S-adenosyl-L-methionine</keyword>
<dbReference type="InterPro" id="IPR011023">
    <property type="entry name" value="Nop2p"/>
</dbReference>
<dbReference type="NCBIfam" id="TIGR00446">
    <property type="entry name" value="nop2p"/>
    <property type="match status" value="1"/>
</dbReference>
<dbReference type="RefSeq" id="WP_317698203.1">
    <property type="nucleotide sequence ID" value="NZ_AP026801.1"/>
</dbReference>
<dbReference type="Gene3D" id="3.40.50.150">
    <property type="entry name" value="Vaccinia Virus protein VP39"/>
    <property type="match status" value="1"/>
</dbReference>
<dbReference type="AlphaFoldDB" id="A0AAU9CYI3"/>
<feature type="binding site" evidence="6">
    <location>
        <position position="124"/>
    </location>
    <ligand>
        <name>S-adenosyl-L-methionine</name>
        <dbReference type="ChEBI" id="CHEBI:59789"/>
    </ligand>
</feature>
<feature type="binding site" evidence="6">
    <location>
        <position position="169"/>
    </location>
    <ligand>
        <name>S-adenosyl-L-methionine</name>
        <dbReference type="ChEBI" id="CHEBI:59789"/>
    </ligand>
</feature>
<dbReference type="PANTHER" id="PTHR22807">
    <property type="entry name" value="NOP2 YEAST -RELATED NOL1/NOP2/FMU SUN DOMAIN-CONTAINING"/>
    <property type="match status" value="1"/>
</dbReference>
<name>A0AAU9CYI3_9LACO</name>
<dbReference type="EMBL" id="AP026801">
    <property type="protein sequence ID" value="BDR56293.1"/>
    <property type="molecule type" value="Genomic_DNA"/>
</dbReference>
<keyword evidence="1" id="KW-0963">Cytoplasm</keyword>
<dbReference type="InterPro" id="IPR031341">
    <property type="entry name" value="Methyltr_RsmF_N"/>
</dbReference>
<keyword evidence="9" id="KW-1185">Reference proteome</keyword>
<dbReference type="GO" id="GO:0008173">
    <property type="term" value="F:RNA methyltransferase activity"/>
    <property type="evidence" value="ECO:0007669"/>
    <property type="project" value="InterPro"/>
</dbReference>
<feature type="binding site" evidence="6">
    <location>
        <begin position="100"/>
        <end position="106"/>
    </location>
    <ligand>
        <name>S-adenosyl-L-methionine</name>
        <dbReference type="ChEBI" id="CHEBI:59789"/>
    </ligand>
</feature>
<dbReference type="InterPro" id="IPR023267">
    <property type="entry name" value="RCMT"/>
</dbReference>
<evidence type="ECO:0000313" key="9">
    <source>
        <dbReference type="Proteomes" id="UP001321804"/>
    </source>
</evidence>
<dbReference type="PROSITE" id="PS51686">
    <property type="entry name" value="SAM_MT_RSMB_NOP"/>
    <property type="match status" value="1"/>
</dbReference>
<accession>A0AAU9CYI3</accession>
<dbReference type="GO" id="GO:0003723">
    <property type="term" value="F:RNA binding"/>
    <property type="evidence" value="ECO:0007669"/>
    <property type="project" value="UniProtKB-UniRule"/>
</dbReference>
<feature type="active site" description="Nucleophile" evidence="6">
    <location>
        <position position="222"/>
    </location>
</feature>
<evidence type="ECO:0000256" key="4">
    <source>
        <dbReference type="ARBA" id="ARBA00022691"/>
    </source>
</evidence>